<evidence type="ECO:0000313" key="10">
    <source>
        <dbReference type="Proteomes" id="UP000179245"/>
    </source>
</evidence>
<dbReference type="EMBL" id="MHTO01000002">
    <property type="protein sequence ID" value="OHA62855.1"/>
    <property type="molecule type" value="Genomic_DNA"/>
</dbReference>
<feature type="domain" description="Ribosomal RNA adenine methylase transferase N-terminal" evidence="8">
    <location>
        <begin position="29"/>
        <end position="199"/>
    </location>
</feature>
<feature type="binding site" evidence="7">
    <location>
        <position position="24"/>
    </location>
    <ligand>
        <name>S-adenosyl-L-methionine</name>
        <dbReference type="ChEBI" id="CHEBI:59789"/>
    </ligand>
</feature>
<keyword evidence="6 7" id="KW-0694">RNA-binding</keyword>
<feature type="binding site" evidence="7">
    <location>
        <position position="116"/>
    </location>
    <ligand>
        <name>S-adenosyl-L-methionine</name>
        <dbReference type="ChEBI" id="CHEBI:59789"/>
    </ligand>
</feature>
<keyword evidence="1" id="KW-0963">Cytoplasm</keyword>
<evidence type="ECO:0000256" key="3">
    <source>
        <dbReference type="ARBA" id="ARBA00022603"/>
    </source>
</evidence>
<evidence type="ECO:0000256" key="5">
    <source>
        <dbReference type="ARBA" id="ARBA00022691"/>
    </source>
</evidence>
<name>A0A1G2QQE6_9BACT</name>
<evidence type="ECO:0000256" key="1">
    <source>
        <dbReference type="ARBA" id="ARBA00022490"/>
    </source>
</evidence>
<dbReference type="PANTHER" id="PTHR11727:SF7">
    <property type="entry name" value="DIMETHYLADENOSINE TRANSFERASE-RELATED"/>
    <property type="match status" value="1"/>
</dbReference>
<dbReference type="Pfam" id="PF00398">
    <property type="entry name" value="RrnaAD"/>
    <property type="match status" value="1"/>
</dbReference>
<dbReference type="AlphaFoldDB" id="A0A1G2QQE6"/>
<dbReference type="STRING" id="1802443.A2117_02685"/>
<reference evidence="9 10" key="1">
    <citation type="journal article" date="2016" name="Nat. Commun.">
        <title>Thousands of microbial genomes shed light on interconnected biogeochemical processes in an aquifer system.</title>
        <authorList>
            <person name="Anantharaman K."/>
            <person name="Brown C.T."/>
            <person name="Hug L.A."/>
            <person name="Sharon I."/>
            <person name="Castelle C.J."/>
            <person name="Probst A.J."/>
            <person name="Thomas B.C."/>
            <person name="Singh A."/>
            <person name="Wilkins M.J."/>
            <person name="Karaoz U."/>
            <person name="Brodie E.L."/>
            <person name="Williams K.H."/>
            <person name="Hubbard S.S."/>
            <person name="Banfield J.F."/>
        </authorList>
    </citation>
    <scope>NUCLEOTIDE SEQUENCE [LARGE SCALE GENOMIC DNA]</scope>
</reference>
<keyword evidence="4 7" id="KW-0808">Transferase</keyword>
<dbReference type="InterPro" id="IPR011530">
    <property type="entry name" value="rRNA_adenine_dimethylase"/>
</dbReference>
<proteinExistence type="inferred from homology"/>
<gene>
    <name evidence="9" type="ORF">A2117_02685</name>
</gene>
<dbReference type="FunFam" id="3.40.50.150:FF:000023">
    <property type="entry name" value="Ribosomal RNA small subunit methyltransferase A"/>
    <property type="match status" value="1"/>
</dbReference>
<dbReference type="PANTHER" id="PTHR11727">
    <property type="entry name" value="DIMETHYLADENOSINE TRANSFERASE"/>
    <property type="match status" value="1"/>
</dbReference>
<keyword evidence="2" id="KW-0698">rRNA processing</keyword>
<dbReference type="GO" id="GO:0005829">
    <property type="term" value="C:cytosol"/>
    <property type="evidence" value="ECO:0007669"/>
    <property type="project" value="TreeGrafter"/>
</dbReference>
<feature type="binding site" evidence="7">
    <location>
        <position position="70"/>
    </location>
    <ligand>
        <name>S-adenosyl-L-methionine</name>
        <dbReference type="ChEBI" id="CHEBI:59789"/>
    </ligand>
</feature>
<dbReference type="InterPro" id="IPR001737">
    <property type="entry name" value="KsgA/Erm"/>
</dbReference>
<evidence type="ECO:0000259" key="8">
    <source>
        <dbReference type="SMART" id="SM00650"/>
    </source>
</evidence>
<evidence type="ECO:0000256" key="4">
    <source>
        <dbReference type="ARBA" id="ARBA00022679"/>
    </source>
</evidence>
<evidence type="ECO:0000256" key="6">
    <source>
        <dbReference type="ARBA" id="ARBA00022884"/>
    </source>
</evidence>
<dbReference type="Gene3D" id="1.10.8.100">
    <property type="entry name" value="Ribosomal RNA adenine dimethylase-like, domain 2"/>
    <property type="match status" value="1"/>
</dbReference>
<dbReference type="InterPro" id="IPR023165">
    <property type="entry name" value="rRNA_Ade_diMease-like_C"/>
</dbReference>
<feature type="non-terminal residue" evidence="9">
    <location>
        <position position="255"/>
    </location>
</feature>
<dbReference type="InterPro" id="IPR020598">
    <property type="entry name" value="rRNA_Ade_methylase_Trfase_N"/>
</dbReference>
<dbReference type="SMART" id="SM00650">
    <property type="entry name" value="rADc"/>
    <property type="match status" value="1"/>
</dbReference>
<evidence type="ECO:0000256" key="2">
    <source>
        <dbReference type="ARBA" id="ARBA00022552"/>
    </source>
</evidence>
<dbReference type="NCBIfam" id="TIGR00755">
    <property type="entry name" value="ksgA"/>
    <property type="match status" value="1"/>
</dbReference>
<sequence length="255" mass="28733">MIKSAGQGLNQSLSPQKRLGQNFLWQRGLLNKIVTAADLSDRDLVLEIGPGLGSLTQALAQKAKRVVAIEKDGRLIPILSETLRDLGNVEIILGDALKLNWPPSMPRGQRYKLVANLPYYITQPIIRRFLEAENPPELMVLLLQKEVAQRICAQPPKMSLLAVSVQLYADVKIIDYVSKKAFWPKPKVDGAIIKLKTQSVKRKVNEKLFFEIVRAGFSQPRKQLLNNLSKSLNLSREEVLVWLSKNKISPQRRPA</sequence>
<dbReference type="PROSITE" id="PS51689">
    <property type="entry name" value="SAM_RNA_A_N6_MT"/>
    <property type="match status" value="1"/>
</dbReference>
<accession>A0A1G2QQE6</accession>
<feature type="binding site" evidence="7">
    <location>
        <position position="95"/>
    </location>
    <ligand>
        <name>S-adenosyl-L-methionine</name>
        <dbReference type="ChEBI" id="CHEBI:59789"/>
    </ligand>
</feature>
<dbReference type="SUPFAM" id="SSF53335">
    <property type="entry name" value="S-adenosyl-L-methionine-dependent methyltransferases"/>
    <property type="match status" value="1"/>
</dbReference>
<dbReference type="PROSITE" id="PS01131">
    <property type="entry name" value="RRNA_A_DIMETH"/>
    <property type="match status" value="1"/>
</dbReference>
<protein>
    <submittedName>
        <fullName evidence="9">Ribosomal RNA small subunit methyltransferase A</fullName>
    </submittedName>
</protein>
<dbReference type="GO" id="GO:0000179">
    <property type="term" value="F:rRNA (adenine-N6,N6-)-dimethyltransferase activity"/>
    <property type="evidence" value="ECO:0007669"/>
    <property type="project" value="UniProtKB-UniRule"/>
</dbReference>
<comment type="similarity">
    <text evidence="7">Belongs to the class I-like SAM-binding methyltransferase superfamily. rRNA adenine N(6)-methyltransferase family.</text>
</comment>
<dbReference type="GO" id="GO:0003723">
    <property type="term" value="F:RNA binding"/>
    <property type="evidence" value="ECO:0007669"/>
    <property type="project" value="UniProtKB-UniRule"/>
</dbReference>
<keyword evidence="5 7" id="KW-0949">S-adenosyl-L-methionine</keyword>
<dbReference type="Gene3D" id="3.40.50.150">
    <property type="entry name" value="Vaccinia Virus protein VP39"/>
    <property type="match status" value="1"/>
</dbReference>
<dbReference type="HAMAP" id="MF_00607">
    <property type="entry name" value="16SrRNA_methyltr_A"/>
    <property type="match status" value="1"/>
</dbReference>
<organism evidence="9 10">
    <name type="scientific">Candidatus Wildermuthbacteria bacterium GWA2_46_15</name>
    <dbReference type="NCBI Taxonomy" id="1802443"/>
    <lineage>
        <taxon>Bacteria</taxon>
        <taxon>Candidatus Wildermuthiibacteriota</taxon>
    </lineage>
</organism>
<dbReference type="InterPro" id="IPR020596">
    <property type="entry name" value="rRNA_Ade_Mease_Trfase_CS"/>
</dbReference>
<dbReference type="Proteomes" id="UP000179245">
    <property type="component" value="Unassembled WGS sequence"/>
</dbReference>
<evidence type="ECO:0000256" key="7">
    <source>
        <dbReference type="PROSITE-ProRule" id="PRU01026"/>
    </source>
</evidence>
<dbReference type="InterPro" id="IPR029063">
    <property type="entry name" value="SAM-dependent_MTases_sf"/>
</dbReference>
<feature type="binding site" evidence="7">
    <location>
        <position position="49"/>
    </location>
    <ligand>
        <name>S-adenosyl-L-methionine</name>
        <dbReference type="ChEBI" id="CHEBI:59789"/>
    </ligand>
</feature>
<feature type="binding site" evidence="7">
    <location>
        <position position="22"/>
    </location>
    <ligand>
        <name>S-adenosyl-L-methionine</name>
        <dbReference type="ChEBI" id="CHEBI:59789"/>
    </ligand>
</feature>
<keyword evidence="3 7" id="KW-0489">Methyltransferase</keyword>
<dbReference type="CDD" id="cd02440">
    <property type="entry name" value="AdoMet_MTases"/>
    <property type="match status" value="1"/>
</dbReference>
<evidence type="ECO:0000313" key="9">
    <source>
        <dbReference type="EMBL" id="OHA62855.1"/>
    </source>
</evidence>
<comment type="caution">
    <text evidence="9">The sequence shown here is derived from an EMBL/GenBank/DDBJ whole genome shotgun (WGS) entry which is preliminary data.</text>
</comment>